<gene>
    <name evidence="1" type="ORF">PR017_03210</name>
</gene>
<sequence length="62" mass="6515">MLFFFKGRSVIVETPLRARAYPSLALVGTSDAKAVAMAGLEDADIAIAIPSDHPTIEVGSLI</sequence>
<keyword evidence="2" id="KW-1185">Reference proteome</keyword>
<dbReference type="AlphaFoldDB" id="A0AAF1K8F3"/>
<dbReference type="RefSeq" id="WP_111220252.1">
    <property type="nucleotide sequence ID" value="NZ_CP117255.1"/>
</dbReference>
<reference evidence="1 2" key="1">
    <citation type="journal article" date="2018" name="Sci. Rep.">
        <title>Rhizobium tumorigenes sp. nov., a novel plant tumorigenic bacterium isolated from cane gall tumors on thornless blackberry.</title>
        <authorList>
            <person name="Kuzmanovi N."/>
            <person name="Smalla K."/>
            <person name="Gronow S."/>
            <person name="PuBawska J."/>
        </authorList>
    </citation>
    <scope>NUCLEOTIDE SEQUENCE [LARGE SCALE GENOMIC DNA]</scope>
    <source>
        <strain evidence="1 2">1078</strain>
    </source>
</reference>
<proteinExistence type="predicted"/>
<evidence type="ECO:0000313" key="1">
    <source>
        <dbReference type="EMBL" id="WFR96166.1"/>
    </source>
</evidence>
<name>A0AAF1K8F3_9HYPH</name>
<dbReference type="EMBL" id="CP117255">
    <property type="protein sequence ID" value="WFR96166.1"/>
    <property type="molecule type" value="Genomic_DNA"/>
</dbReference>
<organism evidence="1 2">
    <name type="scientific">Rhizobium tumorigenes</name>
    <dbReference type="NCBI Taxonomy" id="2041385"/>
    <lineage>
        <taxon>Bacteria</taxon>
        <taxon>Pseudomonadati</taxon>
        <taxon>Pseudomonadota</taxon>
        <taxon>Alphaproteobacteria</taxon>
        <taxon>Hyphomicrobiales</taxon>
        <taxon>Rhizobiaceae</taxon>
        <taxon>Rhizobium/Agrobacterium group</taxon>
        <taxon>Rhizobium</taxon>
    </lineage>
</organism>
<dbReference type="KEGG" id="rtu:PR017_03210"/>
<accession>A0AAF1K8F3</accession>
<protein>
    <submittedName>
        <fullName evidence="1">Uncharacterized protein</fullName>
    </submittedName>
</protein>
<dbReference type="Proteomes" id="UP000249499">
    <property type="component" value="Chromosome"/>
</dbReference>
<evidence type="ECO:0000313" key="2">
    <source>
        <dbReference type="Proteomes" id="UP000249499"/>
    </source>
</evidence>
<reference evidence="2" key="2">
    <citation type="journal article" date="2023" name="MicrobiologyOpen">
        <title>Genomics of the tumorigenes clade of the family Rhizobiaceae and description of Rhizobium rhododendri sp. nov.</title>
        <authorList>
            <person name="Kuzmanovic N."/>
            <person name="diCenzo G.C."/>
            <person name="Bunk B."/>
            <person name="Sproeer C."/>
            <person name="Fruehling A."/>
            <person name="Neumann-Schaal M."/>
            <person name="Overmann J."/>
            <person name="Smalla K."/>
        </authorList>
    </citation>
    <scope>NUCLEOTIDE SEQUENCE [LARGE SCALE GENOMIC DNA]</scope>
    <source>
        <strain evidence="2">1078</strain>
    </source>
</reference>